<reference evidence="2 3" key="1">
    <citation type="journal article" date="2018" name="Front. Microbiol.">
        <title>Prospects for Fungal Bioremediation of Acidic Radioactive Waste Sites: Characterization and Genome Sequence of Rhodotorula taiwanensis MD1149.</title>
        <authorList>
            <person name="Tkavc R."/>
            <person name="Matrosova V.Y."/>
            <person name="Grichenko O.E."/>
            <person name="Gostincar C."/>
            <person name="Volpe R.P."/>
            <person name="Klimenkova P."/>
            <person name="Gaidamakova E.K."/>
            <person name="Zhou C.E."/>
            <person name="Stewart B.J."/>
            <person name="Lyman M.G."/>
            <person name="Malfatti S.A."/>
            <person name="Rubinfeld B."/>
            <person name="Courtot M."/>
            <person name="Singh J."/>
            <person name="Dalgard C.L."/>
            <person name="Hamilton T."/>
            <person name="Frey K.G."/>
            <person name="Gunde-Cimerman N."/>
            <person name="Dugan L."/>
            <person name="Daly M.J."/>
        </authorList>
    </citation>
    <scope>NUCLEOTIDE SEQUENCE [LARGE SCALE GENOMIC DNA]</scope>
    <source>
        <strain evidence="2 3">MD1149</strain>
    </source>
</reference>
<dbReference type="AlphaFoldDB" id="A0A2S5B614"/>
<comment type="caution">
    <text evidence="2">The sequence shown here is derived from an EMBL/GenBank/DDBJ whole genome shotgun (WGS) entry which is preliminary data.</text>
</comment>
<dbReference type="GO" id="GO:0001727">
    <property type="term" value="F:lipid kinase activity"/>
    <property type="evidence" value="ECO:0007669"/>
    <property type="project" value="TreeGrafter"/>
</dbReference>
<dbReference type="EMBL" id="PJQD01000057">
    <property type="protein sequence ID" value="POY72151.1"/>
    <property type="molecule type" value="Genomic_DNA"/>
</dbReference>
<dbReference type="Pfam" id="PF00781">
    <property type="entry name" value="DAGK_cat"/>
    <property type="match status" value="1"/>
</dbReference>
<sequence>MPIDAASWLAQNASSYSVLPRTGHDGEQTTPTARLVVILNAHSGAKMARELWQDVARPLFDYALPRGVAWDGLVEETREIGDGERIGRSLRSSAEGAGAREGLVLLIAGGDGTVHEVLNGLLLGEDGELDARGSERQIQVILIPAGTANALYYHSFPPESPSFPVDAPASPFYSLLSFLAQKHSSNAQHLCPIALALNSLPSTSKPSPSKQVLTTVVSSVALHACLLHDAEALRTTHPGLERFKIAAQQNVQRWWSGTLRLRGNVRKYSPARQAWLDAPTSTIGVEGPFAYLVTALVSRFEQSFVVAPFRSSSHPLAPDADDAPSFDVVCLRPLRHEPTRQKVEAGQERETRETFVQRIWDVTGGMYAGGKHVDSVYPPTELAQVDEAAAHGELETDGVVEVYRCGEAEWLPDSSEQDLKSRLVCLDGAIHDLGVPALDSSATADQQDGSSGLVIKAIGGASAGGSVSLWV</sequence>
<evidence type="ECO:0000313" key="3">
    <source>
        <dbReference type="Proteomes" id="UP000237144"/>
    </source>
</evidence>
<dbReference type="GO" id="GO:0046512">
    <property type="term" value="P:sphingosine biosynthetic process"/>
    <property type="evidence" value="ECO:0007669"/>
    <property type="project" value="TreeGrafter"/>
</dbReference>
<dbReference type="InterPro" id="IPR016064">
    <property type="entry name" value="NAD/diacylglycerol_kinase_sf"/>
</dbReference>
<evidence type="ECO:0000313" key="2">
    <source>
        <dbReference type="EMBL" id="POY72151.1"/>
    </source>
</evidence>
<dbReference type="STRING" id="741276.A0A2S5B614"/>
<keyword evidence="3" id="KW-1185">Reference proteome</keyword>
<dbReference type="OrthoDB" id="336240at2759"/>
<feature type="domain" description="DAGKc" evidence="1">
    <location>
        <begin position="30"/>
        <end position="151"/>
    </location>
</feature>
<dbReference type="InterPro" id="IPR017438">
    <property type="entry name" value="ATP-NAD_kinase_N"/>
</dbReference>
<dbReference type="InterPro" id="IPR001206">
    <property type="entry name" value="Diacylglycerol_kinase_cat_dom"/>
</dbReference>
<proteinExistence type="predicted"/>
<dbReference type="InterPro" id="IPR050187">
    <property type="entry name" value="Lipid_Phosphate_FormReg"/>
</dbReference>
<gene>
    <name evidence="2" type="ORF">BMF94_4788</name>
</gene>
<accession>A0A2S5B614</accession>
<dbReference type="PANTHER" id="PTHR12358:SF105">
    <property type="entry name" value="DAGKC DOMAIN-CONTAINING PROTEIN"/>
    <property type="match status" value="1"/>
</dbReference>
<dbReference type="GO" id="GO:0016020">
    <property type="term" value="C:membrane"/>
    <property type="evidence" value="ECO:0007669"/>
    <property type="project" value="TreeGrafter"/>
</dbReference>
<dbReference type="PROSITE" id="PS50146">
    <property type="entry name" value="DAGK"/>
    <property type="match status" value="1"/>
</dbReference>
<protein>
    <recommendedName>
        <fullName evidence="1">DAGKc domain-containing protein</fullName>
    </recommendedName>
</protein>
<name>A0A2S5B614_9BASI</name>
<dbReference type="PANTHER" id="PTHR12358">
    <property type="entry name" value="SPHINGOSINE KINASE"/>
    <property type="match status" value="1"/>
</dbReference>
<dbReference type="GO" id="GO:0005737">
    <property type="term" value="C:cytoplasm"/>
    <property type="evidence" value="ECO:0007669"/>
    <property type="project" value="TreeGrafter"/>
</dbReference>
<dbReference type="SUPFAM" id="SSF111331">
    <property type="entry name" value="NAD kinase/diacylglycerol kinase-like"/>
    <property type="match status" value="1"/>
</dbReference>
<dbReference type="Gene3D" id="3.40.50.10330">
    <property type="entry name" value="Probable inorganic polyphosphate/atp-NAD kinase, domain 1"/>
    <property type="match status" value="1"/>
</dbReference>
<dbReference type="Proteomes" id="UP000237144">
    <property type="component" value="Unassembled WGS sequence"/>
</dbReference>
<evidence type="ECO:0000259" key="1">
    <source>
        <dbReference type="PROSITE" id="PS50146"/>
    </source>
</evidence>
<organism evidence="2 3">
    <name type="scientific">Rhodotorula taiwanensis</name>
    <dbReference type="NCBI Taxonomy" id="741276"/>
    <lineage>
        <taxon>Eukaryota</taxon>
        <taxon>Fungi</taxon>
        <taxon>Dikarya</taxon>
        <taxon>Basidiomycota</taxon>
        <taxon>Pucciniomycotina</taxon>
        <taxon>Microbotryomycetes</taxon>
        <taxon>Sporidiobolales</taxon>
        <taxon>Sporidiobolaceae</taxon>
        <taxon>Rhodotorula</taxon>
    </lineage>
</organism>